<evidence type="ECO:0000313" key="2">
    <source>
        <dbReference type="Proteomes" id="UP000076154"/>
    </source>
</evidence>
<proteinExistence type="predicted"/>
<gene>
    <name evidence="1" type="ORF">Hypma_009821</name>
</gene>
<dbReference type="Proteomes" id="UP000076154">
    <property type="component" value="Unassembled WGS sequence"/>
</dbReference>
<name>A0A369JLC7_HYPMA</name>
<reference evidence="1" key="1">
    <citation type="submission" date="2018-04" db="EMBL/GenBank/DDBJ databases">
        <title>Whole genome sequencing of Hypsizygus marmoreus.</title>
        <authorList>
            <person name="Choi I.-G."/>
            <person name="Min B."/>
            <person name="Kim J.-G."/>
            <person name="Kim S."/>
            <person name="Oh Y.-L."/>
            <person name="Kong W.-S."/>
            <person name="Park H."/>
            <person name="Jeong J."/>
            <person name="Song E.-S."/>
        </authorList>
    </citation>
    <scope>NUCLEOTIDE SEQUENCE [LARGE SCALE GENOMIC DNA]</scope>
    <source>
        <strain evidence="1">51987-8</strain>
    </source>
</reference>
<organism evidence="1 2">
    <name type="scientific">Hypsizygus marmoreus</name>
    <name type="common">White beech mushroom</name>
    <name type="synonym">Agaricus marmoreus</name>
    <dbReference type="NCBI Taxonomy" id="39966"/>
    <lineage>
        <taxon>Eukaryota</taxon>
        <taxon>Fungi</taxon>
        <taxon>Dikarya</taxon>
        <taxon>Basidiomycota</taxon>
        <taxon>Agaricomycotina</taxon>
        <taxon>Agaricomycetes</taxon>
        <taxon>Agaricomycetidae</taxon>
        <taxon>Agaricales</taxon>
        <taxon>Tricholomatineae</taxon>
        <taxon>Lyophyllaceae</taxon>
        <taxon>Hypsizygus</taxon>
    </lineage>
</organism>
<dbReference type="AlphaFoldDB" id="A0A369JLC7"/>
<comment type="caution">
    <text evidence="1">The sequence shown here is derived from an EMBL/GenBank/DDBJ whole genome shotgun (WGS) entry which is preliminary data.</text>
</comment>
<evidence type="ECO:0000313" key="1">
    <source>
        <dbReference type="EMBL" id="RDB22999.1"/>
    </source>
</evidence>
<sequence length="307" mass="32862">MITGKGMMITVQQKFLTTGNKKRGDWNIGVDDKHNPRTPLLQQHSPSAPCRNMSTALAIHVIIIVLDMPICSLLRIISSTTSISALCSLPLFQYPLSNTLLLTHSMPIATANLASGTRLSLPHTPIFGQTLINIIHHRLTSFFSGTPAMNNPCFIITFLGILARTSRGLPKSGVSSASASDVAGDDAAFQIPVSCARLLCQPSTIPVSRNSLPPLRLWLNIEESGSGEANGLGWAVTILAAGLSLVEVLEILTFDQSSVSATTSLTSVNVKFRPVELELDENPLPTITASTIRYLARSPSTSSHPLS</sequence>
<keyword evidence="2" id="KW-1185">Reference proteome</keyword>
<accession>A0A369JLC7</accession>
<protein>
    <submittedName>
        <fullName evidence="1">Uncharacterized protein</fullName>
    </submittedName>
</protein>
<dbReference type="InParanoid" id="A0A369JLC7"/>
<dbReference type="EMBL" id="LUEZ02000048">
    <property type="protein sequence ID" value="RDB22999.1"/>
    <property type="molecule type" value="Genomic_DNA"/>
</dbReference>